<feature type="region of interest" description="Disordered" evidence="1">
    <location>
        <begin position="94"/>
        <end position="117"/>
    </location>
</feature>
<evidence type="ECO:0000256" key="1">
    <source>
        <dbReference type="SAM" id="MobiDB-lite"/>
    </source>
</evidence>
<protein>
    <submittedName>
        <fullName evidence="2">Uncharacterized protein</fullName>
    </submittedName>
</protein>
<name>A0AAD8UW70_GLOAC</name>
<accession>A0AAD8UW70</accession>
<dbReference type="AlphaFoldDB" id="A0AAD8UW70"/>
<comment type="caution">
    <text evidence="2">The sequence shown here is derived from an EMBL/GenBank/DDBJ whole genome shotgun (WGS) entry which is preliminary data.</text>
</comment>
<sequence>MFNCTNTHLELSLGDIGQMPHGTRGHHGTSAYEYISTYGQLGGSEKEDGVELGEEKWRKRNIRFSPRQSTGGRWEGHAAACLASLCTPHTCGTGTGAERRNSKTRQNLGETAPAGQLTGSRGTLSHLIPCCFGRRCEAGPRLVIGLQFGHFCPFFCFSLWSGVNDGKSNHQRKGCCRGIAR</sequence>
<evidence type="ECO:0000313" key="2">
    <source>
        <dbReference type="EMBL" id="KAK1728426.1"/>
    </source>
</evidence>
<dbReference type="GeneID" id="85385091"/>
<gene>
    <name evidence="2" type="ORF">BDZ83DRAFT_127248</name>
</gene>
<dbReference type="Proteomes" id="UP001244207">
    <property type="component" value="Unassembled WGS sequence"/>
</dbReference>
<reference evidence="2" key="1">
    <citation type="submission" date="2021-12" db="EMBL/GenBank/DDBJ databases">
        <title>Comparative genomics, transcriptomics and evolutionary studies reveal genomic signatures of adaptation to plant cell wall in hemibiotrophic fungi.</title>
        <authorList>
            <consortium name="DOE Joint Genome Institute"/>
            <person name="Baroncelli R."/>
            <person name="Diaz J.F."/>
            <person name="Benocci T."/>
            <person name="Peng M."/>
            <person name="Battaglia E."/>
            <person name="Haridas S."/>
            <person name="Andreopoulos W."/>
            <person name="Labutti K."/>
            <person name="Pangilinan J."/>
            <person name="Floch G.L."/>
            <person name="Makela M.R."/>
            <person name="Henrissat B."/>
            <person name="Grigoriev I.V."/>
            <person name="Crouch J.A."/>
            <person name="De Vries R.P."/>
            <person name="Sukno S.A."/>
            <person name="Thon M.R."/>
        </authorList>
    </citation>
    <scope>NUCLEOTIDE SEQUENCE</scope>
    <source>
        <strain evidence="2">CBS 112980</strain>
    </source>
</reference>
<dbReference type="EMBL" id="JAHMHS010000017">
    <property type="protein sequence ID" value="KAK1728426.1"/>
    <property type="molecule type" value="Genomic_DNA"/>
</dbReference>
<keyword evidence="3" id="KW-1185">Reference proteome</keyword>
<evidence type="ECO:0000313" key="3">
    <source>
        <dbReference type="Proteomes" id="UP001244207"/>
    </source>
</evidence>
<dbReference type="RefSeq" id="XP_060368481.1">
    <property type="nucleotide sequence ID" value="XM_060501192.1"/>
</dbReference>
<organism evidence="2 3">
    <name type="scientific">Glomerella acutata</name>
    <name type="common">Colletotrichum acutatum</name>
    <dbReference type="NCBI Taxonomy" id="27357"/>
    <lineage>
        <taxon>Eukaryota</taxon>
        <taxon>Fungi</taxon>
        <taxon>Dikarya</taxon>
        <taxon>Ascomycota</taxon>
        <taxon>Pezizomycotina</taxon>
        <taxon>Sordariomycetes</taxon>
        <taxon>Hypocreomycetidae</taxon>
        <taxon>Glomerellales</taxon>
        <taxon>Glomerellaceae</taxon>
        <taxon>Colletotrichum</taxon>
        <taxon>Colletotrichum acutatum species complex</taxon>
    </lineage>
</organism>
<proteinExistence type="predicted"/>